<feature type="compositionally biased region" description="Basic and acidic residues" evidence="5">
    <location>
        <begin position="2575"/>
        <end position="2585"/>
    </location>
</feature>
<dbReference type="OrthoDB" id="341259at2759"/>
<feature type="repeat" description="ANK" evidence="3">
    <location>
        <begin position="467"/>
        <end position="506"/>
    </location>
</feature>
<keyword evidence="6" id="KW-1133">Transmembrane helix</keyword>
<dbReference type="PANTHER" id="PTHR24189">
    <property type="entry name" value="MYOTROPHIN"/>
    <property type="match status" value="1"/>
</dbReference>
<dbReference type="PRINTS" id="PR01415">
    <property type="entry name" value="ANKYRIN"/>
</dbReference>
<dbReference type="InterPro" id="IPR036770">
    <property type="entry name" value="Ankyrin_rpt-contain_sf"/>
</dbReference>
<feature type="repeat" description="ANK" evidence="3">
    <location>
        <begin position="434"/>
        <end position="466"/>
    </location>
</feature>
<feature type="repeat" description="ANK" evidence="3">
    <location>
        <begin position="235"/>
        <end position="267"/>
    </location>
</feature>
<feature type="region of interest" description="Disordered" evidence="5">
    <location>
        <begin position="34"/>
        <end position="101"/>
    </location>
</feature>
<evidence type="ECO:0000256" key="2">
    <source>
        <dbReference type="ARBA" id="ARBA00023043"/>
    </source>
</evidence>
<dbReference type="Proteomes" id="UP000838763">
    <property type="component" value="Unassembled WGS sequence"/>
</dbReference>
<feature type="repeat" description="ANK" evidence="3">
    <location>
        <begin position="507"/>
        <end position="539"/>
    </location>
</feature>
<feature type="region of interest" description="Disordered" evidence="5">
    <location>
        <begin position="1539"/>
        <end position="1685"/>
    </location>
</feature>
<evidence type="ECO:0000256" key="4">
    <source>
        <dbReference type="SAM" id="Coils"/>
    </source>
</evidence>
<feature type="repeat" description="ANK" evidence="3">
    <location>
        <begin position="1942"/>
        <end position="1974"/>
    </location>
</feature>
<evidence type="ECO:0000256" key="5">
    <source>
        <dbReference type="SAM" id="MobiDB-lite"/>
    </source>
</evidence>
<feature type="coiled-coil region" evidence="4">
    <location>
        <begin position="1097"/>
        <end position="1135"/>
    </location>
</feature>
<feature type="repeat" description="ANK" evidence="3">
    <location>
        <begin position="268"/>
        <end position="300"/>
    </location>
</feature>
<dbReference type="PROSITE" id="PS50297">
    <property type="entry name" value="ANK_REP_REGION"/>
    <property type="match status" value="16"/>
</dbReference>
<keyword evidence="2 3" id="KW-0040">ANK repeat</keyword>
<feature type="repeat" description="ANK" evidence="3">
    <location>
        <begin position="335"/>
        <end position="367"/>
    </location>
</feature>
<dbReference type="Gene3D" id="1.20.58.340">
    <property type="entry name" value="Magnesium transport protein CorA, transmembrane region"/>
    <property type="match status" value="2"/>
</dbReference>
<name>A0A9P1H681_9PEZI</name>
<evidence type="ECO:0000313" key="7">
    <source>
        <dbReference type="EMBL" id="CAI4216080.1"/>
    </source>
</evidence>
<dbReference type="InterPro" id="IPR050745">
    <property type="entry name" value="Multifunctional_regulatory"/>
</dbReference>
<feature type="repeat" description="ANK" evidence="3">
    <location>
        <begin position="401"/>
        <end position="433"/>
    </location>
</feature>
<organism evidence="7 8">
    <name type="scientific">Parascedosporium putredinis</name>
    <dbReference type="NCBI Taxonomy" id="1442378"/>
    <lineage>
        <taxon>Eukaryota</taxon>
        <taxon>Fungi</taxon>
        <taxon>Dikarya</taxon>
        <taxon>Ascomycota</taxon>
        <taxon>Pezizomycotina</taxon>
        <taxon>Sordariomycetes</taxon>
        <taxon>Hypocreomycetidae</taxon>
        <taxon>Microascales</taxon>
        <taxon>Microascaceae</taxon>
        <taxon>Parascedosporium</taxon>
    </lineage>
</organism>
<feature type="transmembrane region" description="Helical" evidence="6">
    <location>
        <begin position="2891"/>
        <end position="2913"/>
    </location>
</feature>
<dbReference type="GO" id="GO:0046873">
    <property type="term" value="F:metal ion transmembrane transporter activity"/>
    <property type="evidence" value="ECO:0007669"/>
    <property type="project" value="InterPro"/>
</dbReference>
<feature type="compositionally biased region" description="Basic and acidic residues" evidence="5">
    <location>
        <begin position="880"/>
        <end position="893"/>
    </location>
</feature>
<feature type="compositionally biased region" description="Low complexity" evidence="5">
    <location>
        <begin position="2112"/>
        <end position="2125"/>
    </location>
</feature>
<dbReference type="SUPFAM" id="SSF48403">
    <property type="entry name" value="Ankyrin repeat"/>
    <property type="match status" value="4"/>
</dbReference>
<comment type="caution">
    <text evidence="7">The sequence shown here is derived from an EMBL/GenBank/DDBJ whole genome shotgun (WGS) entry which is preliminary data.</text>
</comment>
<dbReference type="PANTHER" id="PTHR24189:SF50">
    <property type="entry name" value="ANKYRIN REPEAT AND SOCS BOX PROTEIN 2"/>
    <property type="match status" value="1"/>
</dbReference>
<protein>
    <recommendedName>
        <fullName evidence="9">Ankyrin repeat protein</fullName>
    </recommendedName>
</protein>
<feature type="region of interest" description="Disordered" evidence="5">
    <location>
        <begin position="801"/>
        <end position="906"/>
    </location>
</feature>
<dbReference type="InterPro" id="IPR002523">
    <property type="entry name" value="MgTranspt_CorA/ZnTranspt_ZntB"/>
</dbReference>
<evidence type="ECO:0000313" key="8">
    <source>
        <dbReference type="Proteomes" id="UP000838763"/>
    </source>
</evidence>
<feature type="transmembrane region" description="Helical" evidence="6">
    <location>
        <begin position="1502"/>
        <end position="1523"/>
    </location>
</feature>
<feature type="compositionally biased region" description="Acidic residues" evidence="5">
    <location>
        <begin position="2346"/>
        <end position="2361"/>
    </location>
</feature>
<evidence type="ECO:0000256" key="3">
    <source>
        <dbReference type="PROSITE-ProRule" id="PRU00023"/>
    </source>
</evidence>
<feature type="compositionally biased region" description="Low complexity" evidence="5">
    <location>
        <begin position="38"/>
        <end position="53"/>
    </location>
</feature>
<dbReference type="PROSITE" id="PS50088">
    <property type="entry name" value="ANK_REPEAT"/>
    <property type="match status" value="17"/>
</dbReference>
<dbReference type="GO" id="GO:0016020">
    <property type="term" value="C:membrane"/>
    <property type="evidence" value="ECO:0007669"/>
    <property type="project" value="InterPro"/>
</dbReference>
<dbReference type="Pfam" id="PF12796">
    <property type="entry name" value="Ank_2"/>
    <property type="match status" value="6"/>
</dbReference>
<reference evidence="7" key="1">
    <citation type="submission" date="2022-11" db="EMBL/GenBank/DDBJ databases">
        <authorList>
            <person name="Scott C."/>
            <person name="Bruce N."/>
        </authorList>
    </citation>
    <scope>NUCLEOTIDE SEQUENCE</scope>
</reference>
<evidence type="ECO:0008006" key="9">
    <source>
        <dbReference type="Google" id="ProtNLM"/>
    </source>
</evidence>
<feature type="transmembrane region" description="Helical" evidence="6">
    <location>
        <begin position="1459"/>
        <end position="1481"/>
    </location>
</feature>
<feature type="repeat" description="ANK" evidence="3">
    <location>
        <begin position="1842"/>
        <end position="1874"/>
    </location>
</feature>
<keyword evidence="8" id="KW-1185">Reference proteome</keyword>
<keyword evidence="4" id="KW-0175">Coiled coil</keyword>
<feature type="repeat" description="ANK" evidence="3">
    <location>
        <begin position="2008"/>
        <end position="2040"/>
    </location>
</feature>
<feature type="repeat" description="ANK" evidence="3">
    <location>
        <begin position="1809"/>
        <end position="1841"/>
    </location>
</feature>
<feature type="region of interest" description="Disordered" evidence="5">
    <location>
        <begin position="2540"/>
        <end position="2585"/>
    </location>
</feature>
<feature type="repeat" description="ANK" evidence="3">
    <location>
        <begin position="1975"/>
        <end position="2007"/>
    </location>
</feature>
<feature type="compositionally biased region" description="Polar residues" evidence="5">
    <location>
        <begin position="1591"/>
        <end position="1602"/>
    </location>
</feature>
<feature type="compositionally biased region" description="Basic and acidic residues" evidence="5">
    <location>
        <begin position="1635"/>
        <end position="1652"/>
    </location>
</feature>
<dbReference type="Pfam" id="PF00023">
    <property type="entry name" value="Ank"/>
    <property type="match status" value="2"/>
</dbReference>
<evidence type="ECO:0000256" key="6">
    <source>
        <dbReference type="SAM" id="Phobius"/>
    </source>
</evidence>
<feature type="compositionally biased region" description="Basic and acidic residues" evidence="5">
    <location>
        <begin position="841"/>
        <end position="852"/>
    </location>
</feature>
<feature type="repeat" description="ANK" evidence="3">
    <location>
        <begin position="1875"/>
        <end position="1907"/>
    </location>
</feature>
<feature type="transmembrane region" description="Helical" evidence="6">
    <location>
        <begin position="2933"/>
        <end position="2953"/>
    </location>
</feature>
<feature type="region of interest" description="Disordered" evidence="5">
    <location>
        <begin position="2099"/>
        <end position="2125"/>
    </location>
</feature>
<keyword evidence="1" id="KW-0677">Repeat</keyword>
<keyword evidence="6" id="KW-0472">Membrane</keyword>
<dbReference type="Pfam" id="PF01544">
    <property type="entry name" value="CorA"/>
    <property type="match status" value="2"/>
</dbReference>
<dbReference type="InterPro" id="IPR002110">
    <property type="entry name" value="Ankyrin_rpt"/>
</dbReference>
<feature type="repeat" description="ANK" evidence="3">
    <location>
        <begin position="2069"/>
        <end position="2101"/>
    </location>
</feature>
<dbReference type="Pfam" id="PF13637">
    <property type="entry name" value="Ank_4"/>
    <property type="match status" value="1"/>
</dbReference>
<feature type="region of interest" description="Disordered" evidence="5">
    <location>
        <begin position="2306"/>
        <end position="2376"/>
    </location>
</feature>
<feature type="region of interest" description="Disordered" evidence="5">
    <location>
        <begin position="2758"/>
        <end position="2793"/>
    </location>
</feature>
<sequence length="2994" mass="330897">MGLSLSTAAGTPRFNLSPSGLYNLVVSRLGFSLANRPDSNSNNNNDNDNTNDGTDADADADAQRTEETPHSPTYLAVPTSPTSPTELPSPTSPTSPAGAADDFAYDTTEWTPLDDELLEAAVHTPGDVPGLIEKGANVAVTSTSGHSFLHILINKGLENRNTATVVRVLPGVLDHMDKIHIDGKPKLIDALNKKQMTPVICAIFADPQDEFLVPRYEIIELLLQHHAEINIKDKDGCTALDWASRRGYSRIAELLLQNGADPNVQDKSDWSPLQTASRYGHYEVAKLLLAQGARVNVPDDTGWTAIKMAARYGWDSIVDMLLLVDDVEVDYVDNDGWTPLEEAVYGRHEYIVSTLLEHGANANKADKEGSTILNGSCRGGYEEIVRLLLAHGADPNISEKDGWTPLMAACRNDYKNIAEMLLNKGAKIDAVDKDGWPALEVASRYGHTEVALLLLNRGASVSLVDSEGWSTLEVAARYGFDEIQVGCEAIVEMLIKAGADINAVNATALGSIHSAAYNGHRTIAEILLKAGADMTKGDDDGETPIHLASRQGYASIVDLLLRHRRPNGVNALDNDDETALHVTSRSDDSYVDLLINDAARDEDVDRFCATKTGDDAPGQFLRVMKLLLQHGADPNLVTGKNQTALHMAAMSNDADRTRLILSKMNKDAVGIRNIDGRTAMGIASFSRFADSLRELLLHLRAVDWGIADVERETLLWLAESSTTHDIIALILLYSKRQPVKGLPVDKSWDALTLAAYYGEYELVKYILQSAAPHPGDNKRRKTVENLVRRVIRLYDNNDNAQMKKNVEERHGSLRAVPHIKGLEAGSMTEKAGAAPSYQSERLSHQEADEGRADVASAHSAPRSLHDAAEDEDKDNNAALTREDSVGAKADSKTKGGKPKVSTARPREDYESVLDILLDPPIVKTSGARVPYALPETKDGRSGFLRRFRDVKDVIYEDGPKEIMNKARRTMQTAGETYEEGDLTLRWIHLPANNLQWMNDLALRMFFDDGESQEAYEDLRALLRGSWHEVPDASFDSKFMKPSCSMRLGAKWKNKAKSLTSHAAPAAAEKPKNEAGYLPEAVAFDGLSGESPYVDEGAERTKRAAEAARKAAEEAAAEAHRVAAEAAEKRKQAEDNKSQIALYVGLALEPILADALHHVFSQQEHEADERPEYHQLLRSYEEANVVIHGSRTLDEFYYHFERDEKSEAERQRRNKDQVVTAELNDGVAAGASKSWTILRVDQLWLWVLNEKYIITSSTHRMDEADDIVPSTVLNYLSKDPGSERARPQPDSAVAMSKFVVDFCIGFFGHLQADAGPMIKKPEGRRSTRQIFSDAINRASIKEAELFRQFTERSGRNKSDPKRLKSIREAADLLRNVKDIRDELNILRLIVSHQKMVQESLPLPVGATHNDRHARSVVVDIEELDKMAKKIEGAVNATLSLEQSAIAIAQSDETVQQGQTLMTFTIITILFLPISFLTSLFALNIESFQRRESDGDLSYTSGWIFPKLFGISFAVWVPTILWAFYLNDVRKLVAGLRRRFKSEPDNKPAPTPGSSQGKGLKDKATLDGGASVPMQKDGRRKRCTPIARAATPPIQSSDHLSPTASVHGVEEASRVSAQESSGDHQDGKSNSNDNDTDDHADAQHVDENPDRASIEDPAGPTSPTDAMADHILPDGDGDNSALSDEGDDDLLLSQEDEELLHAAANDPGKIPELLKNRVDIAVISPYGESLLHILIEEGFENGNIATVVRVLPDILSSIKPGHIDAQNGENMTALIYAICKNPLDEVLTHQYDIIELLLVKGKARTDMMDEDGCTALDWAARRGYASIAKLLLDNEADANVQDYINWTPLHTAARFGHHKVVELLLGRNGGASVQDDINWTPLHTAARHGHHEVVKLLLDKNVDINARTNNGWTALKIATKYGHSKVVKLLLDVKGVQVDLSDNDQRTPLMDAVYREHKEITSMLLSHSADANKVDADNYTMLNGCCSEGYEEIVKLLLANKADVNKGDKDGWTPLMSASRKGHAKIVKILLKEDAQVKAADNNNCTPLSEASCEGHKDIVGILLRARADPNTGGPIHKAAANGHTAIVEILLEWKADITKGNKDNETPSISPVPISRAAPSADDDAPGQASLVMRRLLAYNAEYRLVTREGQTVFHRLALSDNAELIRLVPSKKPLATTITYLCTDPESLELRMASTRDLTGRTAMGLASKDECANSLRELLLYFKMVDWGAYDVEEETLLWLARNPDTHDIVALILRYAQRAPVNGEAVQPEWDALTLAAYYGEWKLLECIAGALVRRIVKAASKEDTQKKKSTEGYRNPSPEASGIKDGSDTAGASSGPISKCTVDEEEDESNSDAEEDDLVGTKAKRKTKKDNLARSVKDHRRVLDIILNPPIVETSLMQLEYAKPETQLEFPSFYASIIDFYAQDGLAFLRRLRDVNQVIYGNGPKKIMELARKGIKDKTGPTQTADKKNLEKDFTLRWIHLPANNLQWMEDLALRMFIDDGEPKDAYEELYNLLHGSWHEVPHASFESKFMKPACSTNLGPRWGNKGKPKNEATKSSPIEEAGENGKNITTAKDEAATEAEKKKKAEAEKKKKAEENKCQIALYVVQKERELRNKDQVVTVELNNGTALKEESNSWTILRVDQLWLWVLNEKYIITSSTHRMDDADDIVPSAIISYLTNNSRSKTQPNSAVALTKLIVDFCIGFFNHLQADTDTKTEAGRLVQKSKGRRSTQQIFSDAINRASIKEAELFRNFVNRHDRNKARDKDQASNKGQAGDKDQRGDENESKDKRLKSIEEAARLLRDVKDIRDELNILRLIASYQMTVQDSLPTSAGTTHIDRDARSIAASIEELDKLAKKIEGAVNATLSVEQSAVAIEQSKETVQQGRTLMTFTIVTILFLPISFLTSLFSLNISLFQQGAGGDLSYTPGWIFPRLIGLSLAVWVPTLLWAFPAKLPKKRIRELLADLSPSPSTESDAKSAVKRDWFEEIWRK</sequence>
<feature type="compositionally biased region" description="Low complexity" evidence="5">
    <location>
        <begin position="78"/>
        <end position="96"/>
    </location>
</feature>
<gene>
    <name evidence="7" type="ORF">PPNO1_LOCUS5746</name>
</gene>
<dbReference type="SMART" id="SM00248">
    <property type="entry name" value="ANK"/>
    <property type="match status" value="26"/>
</dbReference>
<feature type="repeat" description="ANK" evidence="3">
    <location>
        <begin position="368"/>
        <end position="400"/>
    </location>
</feature>
<feature type="repeat" description="ANK" evidence="3">
    <location>
        <begin position="1908"/>
        <end position="1930"/>
    </location>
</feature>
<keyword evidence="6" id="KW-0812">Transmembrane</keyword>
<accession>A0A9P1H681</accession>
<dbReference type="EMBL" id="CALLCH030000015">
    <property type="protein sequence ID" value="CAI4216080.1"/>
    <property type="molecule type" value="Genomic_DNA"/>
</dbReference>
<feature type="repeat" description="ANK" evidence="3">
    <location>
        <begin position="540"/>
        <end position="563"/>
    </location>
</feature>
<dbReference type="Gene3D" id="1.25.40.20">
    <property type="entry name" value="Ankyrin repeat-containing domain"/>
    <property type="match status" value="11"/>
</dbReference>
<evidence type="ECO:0000256" key="1">
    <source>
        <dbReference type="ARBA" id="ARBA00022737"/>
    </source>
</evidence>
<proteinExistence type="predicted"/>